<dbReference type="InterPro" id="IPR050266">
    <property type="entry name" value="AB_hydrolase_sf"/>
</dbReference>
<dbReference type="PRINTS" id="PR00412">
    <property type="entry name" value="EPOXHYDRLASE"/>
</dbReference>
<name>A0A381SGK8_9ZZZZ</name>
<evidence type="ECO:0000313" key="2">
    <source>
        <dbReference type="EMBL" id="SVA03205.1"/>
    </source>
</evidence>
<gene>
    <name evidence="2" type="ORF">METZ01_LOCUS56059</name>
</gene>
<dbReference type="GO" id="GO:0003824">
    <property type="term" value="F:catalytic activity"/>
    <property type="evidence" value="ECO:0007669"/>
    <property type="project" value="InterPro"/>
</dbReference>
<dbReference type="Pfam" id="PF00561">
    <property type="entry name" value="Abhydrolase_1"/>
    <property type="match status" value="1"/>
</dbReference>
<dbReference type="Gene3D" id="3.40.50.1820">
    <property type="entry name" value="alpha/beta hydrolase"/>
    <property type="match status" value="1"/>
</dbReference>
<dbReference type="PANTHER" id="PTHR43798:SF24">
    <property type="entry name" value="CIS-3-ALKYL-4-ALKYLOXETAN-2-ONE DECARBOXYLASE"/>
    <property type="match status" value="1"/>
</dbReference>
<organism evidence="2">
    <name type="scientific">marine metagenome</name>
    <dbReference type="NCBI Taxonomy" id="408172"/>
    <lineage>
        <taxon>unclassified sequences</taxon>
        <taxon>metagenomes</taxon>
        <taxon>ecological metagenomes</taxon>
    </lineage>
</organism>
<dbReference type="InterPro" id="IPR029058">
    <property type="entry name" value="AB_hydrolase_fold"/>
</dbReference>
<dbReference type="SUPFAM" id="SSF53474">
    <property type="entry name" value="alpha/beta-Hydrolases"/>
    <property type="match status" value="1"/>
</dbReference>
<reference evidence="2" key="1">
    <citation type="submission" date="2018-05" db="EMBL/GenBank/DDBJ databases">
        <authorList>
            <person name="Lanie J.A."/>
            <person name="Ng W.-L."/>
            <person name="Kazmierczak K.M."/>
            <person name="Andrzejewski T.M."/>
            <person name="Davidsen T.M."/>
            <person name="Wayne K.J."/>
            <person name="Tettelin H."/>
            <person name="Glass J.I."/>
            <person name="Rusch D."/>
            <person name="Podicherti R."/>
            <person name="Tsui H.-C.T."/>
            <person name="Winkler M.E."/>
        </authorList>
    </citation>
    <scope>NUCLEOTIDE SEQUENCE</scope>
</reference>
<feature type="domain" description="AB hydrolase-1" evidence="1">
    <location>
        <begin position="38"/>
        <end position="279"/>
    </location>
</feature>
<sequence>MFNDGHRVVMEGSLYPFTSNTLNLDSYKYHYLDEGQGNPLVMVHGNPTWSFYYRNLIIELKKSYRCVVPDHMGMGKSDKPQNYSYTLSQHIDNLESLVDKLGLKNITLVVHDWGGAIGMGFAVRQPQKVKRLVLFNTAAFLSERIPIRLRLCRVPGLGALAIRGFNAFALAAITMACKNKDRMTDQVRAGYLEPYNNFSNRIANLRFVQDIPMTSDAPSYSVIKNIEDNLDQFASLPVMIAWGAKDFVFNKQFLNKWQQIFPDAEVHWVPDAGHYVVEDAHERIIPWMQEFLQRNPI</sequence>
<dbReference type="EMBL" id="UINC01003083">
    <property type="protein sequence ID" value="SVA03205.1"/>
    <property type="molecule type" value="Genomic_DNA"/>
</dbReference>
<evidence type="ECO:0000259" key="1">
    <source>
        <dbReference type="Pfam" id="PF00561"/>
    </source>
</evidence>
<dbReference type="InterPro" id="IPR000639">
    <property type="entry name" value="Epox_hydrolase-like"/>
</dbReference>
<accession>A0A381SGK8</accession>
<dbReference type="AlphaFoldDB" id="A0A381SGK8"/>
<protein>
    <recommendedName>
        <fullName evidence="1">AB hydrolase-1 domain-containing protein</fullName>
    </recommendedName>
</protein>
<dbReference type="InterPro" id="IPR000073">
    <property type="entry name" value="AB_hydrolase_1"/>
</dbReference>
<dbReference type="PRINTS" id="PR00111">
    <property type="entry name" value="ABHYDROLASE"/>
</dbReference>
<dbReference type="GO" id="GO:0016020">
    <property type="term" value="C:membrane"/>
    <property type="evidence" value="ECO:0007669"/>
    <property type="project" value="TreeGrafter"/>
</dbReference>
<proteinExistence type="predicted"/>
<dbReference type="PANTHER" id="PTHR43798">
    <property type="entry name" value="MONOACYLGLYCEROL LIPASE"/>
    <property type="match status" value="1"/>
</dbReference>